<evidence type="ECO:0000259" key="6">
    <source>
        <dbReference type="Pfam" id="PF04116"/>
    </source>
</evidence>
<dbReference type="GO" id="GO:0016491">
    <property type="term" value="F:oxidoreductase activity"/>
    <property type="evidence" value="ECO:0007669"/>
    <property type="project" value="InterPro"/>
</dbReference>
<feature type="domain" description="Fatty acid hydroxylase" evidence="6">
    <location>
        <begin position="121"/>
        <end position="255"/>
    </location>
</feature>
<dbReference type="PANTHER" id="PTHR11863">
    <property type="entry name" value="STEROL DESATURASE"/>
    <property type="match status" value="1"/>
</dbReference>
<dbReference type="AlphaFoldDB" id="A0A9D4UYE5"/>
<evidence type="ECO:0000256" key="4">
    <source>
        <dbReference type="ARBA" id="ARBA00022989"/>
    </source>
</evidence>
<dbReference type="GO" id="GO:0016020">
    <property type="term" value="C:membrane"/>
    <property type="evidence" value="ECO:0007669"/>
    <property type="project" value="UniProtKB-SubCell"/>
</dbReference>
<dbReference type="GO" id="GO:0005506">
    <property type="term" value="F:iron ion binding"/>
    <property type="evidence" value="ECO:0007669"/>
    <property type="project" value="InterPro"/>
</dbReference>
<comment type="similarity">
    <text evidence="2">Belongs to the sterol desaturase family.</text>
</comment>
<evidence type="ECO:0000256" key="1">
    <source>
        <dbReference type="ARBA" id="ARBA00004370"/>
    </source>
</evidence>
<evidence type="ECO:0000313" key="7">
    <source>
        <dbReference type="EMBL" id="KAI5076288.1"/>
    </source>
</evidence>
<evidence type="ECO:0000313" key="8">
    <source>
        <dbReference type="Proteomes" id="UP000886520"/>
    </source>
</evidence>
<protein>
    <recommendedName>
        <fullName evidence="6">Fatty acid hydroxylase domain-containing protein</fullName>
    </recommendedName>
</protein>
<gene>
    <name evidence="7" type="ORF">GOP47_0008353</name>
</gene>
<keyword evidence="8" id="KW-1185">Reference proteome</keyword>
<comment type="caution">
    <text evidence="7">The sequence shown here is derived from an EMBL/GenBank/DDBJ whole genome shotgun (WGS) entry which is preliminary data.</text>
</comment>
<evidence type="ECO:0000256" key="5">
    <source>
        <dbReference type="ARBA" id="ARBA00023136"/>
    </source>
</evidence>
<accession>A0A9D4UYE5</accession>
<sequence>MTLFPHHYLLSLNFTLHKHKKIHAGDEGAIADPTSELRAALILVSGIWVNVQRGWLISLLHPRKEESKNVVSLSTVIKGVLLQQALQAAVALSMFQVTSRKGVIEKPMQPSLWVQILQVGIAMFVMDTWQYFVHRYMHVNSFLYRHVHSQHHRLVVPYAIGALYNHPLEGLLLDTVGGAISFLVSGMTPKTSVFFFSFAVIKTVDDHCGLRLPGNPFHLLFGNNTAYHDIHHQLHGTKYNFSQPFFMMWDKYLGTYMAFTLVKRLDGGFEARPDDAGGWYYRHESEHKDTNGILQIRIV</sequence>
<reference evidence="7" key="1">
    <citation type="submission" date="2021-01" db="EMBL/GenBank/DDBJ databases">
        <title>Adiantum capillus-veneris genome.</title>
        <authorList>
            <person name="Fang Y."/>
            <person name="Liao Q."/>
        </authorList>
    </citation>
    <scope>NUCLEOTIDE SEQUENCE</scope>
    <source>
        <strain evidence="7">H3</strain>
        <tissue evidence="7">Leaf</tissue>
    </source>
</reference>
<dbReference type="InterPro" id="IPR006694">
    <property type="entry name" value="Fatty_acid_hydroxylase"/>
</dbReference>
<dbReference type="Pfam" id="PF04116">
    <property type="entry name" value="FA_hydroxylase"/>
    <property type="match status" value="1"/>
</dbReference>
<organism evidence="7 8">
    <name type="scientific">Adiantum capillus-veneris</name>
    <name type="common">Maidenhair fern</name>
    <dbReference type="NCBI Taxonomy" id="13818"/>
    <lineage>
        <taxon>Eukaryota</taxon>
        <taxon>Viridiplantae</taxon>
        <taxon>Streptophyta</taxon>
        <taxon>Embryophyta</taxon>
        <taxon>Tracheophyta</taxon>
        <taxon>Polypodiopsida</taxon>
        <taxon>Polypodiidae</taxon>
        <taxon>Polypodiales</taxon>
        <taxon>Pteridineae</taxon>
        <taxon>Pteridaceae</taxon>
        <taxon>Vittarioideae</taxon>
        <taxon>Adiantum</taxon>
    </lineage>
</organism>
<name>A0A9D4UYE5_ADICA</name>
<evidence type="ECO:0000256" key="2">
    <source>
        <dbReference type="ARBA" id="ARBA00009324"/>
    </source>
</evidence>
<dbReference type="Proteomes" id="UP000886520">
    <property type="component" value="Chromosome 8"/>
</dbReference>
<dbReference type="EMBL" id="JABFUD020000008">
    <property type="protein sequence ID" value="KAI5076288.1"/>
    <property type="molecule type" value="Genomic_DNA"/>
</dbReference>
<dbReference type="InterPro" id="IPR050307">
    <property type="entry name" value="Sterol_Desaturase_Related"/>
</dbReference>
<dbReference type="GO" id="GO:0008610">
    <property type="term" value="P:lipid biosynthetic process"/>
    <property type="evidence" value="ECO:0007669"/>
    <property type="project" value="InterPro"/>
</dbReference>
<dbReference type="OrthoDB" id="408954at2759"/>
<keyword evidence="3" id="KW-0812">Transmembrane</keyword>
<keyword evidence="5" id="KW-0472">Membrane</keyword>
<keyword evidence="4" id="KW-1133">Transmembrane helix</keyword>
<proteinExistence type="inferred from homology"/>
<comment type="subcellular location">
    <subcellularLocation>
        <location evidence="1">Membrane</location>
    </subcellularLocation>
</comment>
<evidence type="ECO:0000256" key="3">
    <source>
        <dbReference type="ARBA" id="ARBA00022692"/>
    </source>
</evidence>